<evidence type="ECO:0000256" key="3">
    <source>
        <dbReference type="ARBA" id="ARBA00022989"/>
    </source>
</evidence>
<accession>E3MU48</accession>
<evidence type="ECO:0000256" key="4">
    <source>
        <dbReference type="ARBA" id="ARBA00023136"/>
    </source>
</evidence>
<sequence>MRPLLLLLQISILHFATAQYYPFTLSLKEQPSEENDQNQKFLLFDTKMTCGDSDCVYAITVSNFGFYQILVNNRQCPSNICQDGRFFRHQTVNVTVYKSSGEYIKLFDLAFDAEPNIVVLGCEKGYVTDKSCTKISKTIFGGEDSYYDEVCVCSQTSDACDKKTPERACTIGRTNWWDSIRDSSSPTTSLATTTPPSAWSIDDITVSFQETLTNSGPSNIQNVIVTAYLNCTIVNCYYKTTVINNNPSNYMVYVGNDECSQPTCAGNFLIGHSAPVIIQRVGHPKALEVLTYQWKDLFHNPQILVLGCDAGLVLVDTCQQVYDTPLVDNQYYNDIVCSCQGKTATCKDASPASVCVDGSLVWWVDHVDPHSTVPTQSTLATTTLPPENPNVFDLTFFLFEGVNDGNPDEDNNVTVTLAMNCSDTACQYTVRIVDYAQTYYTVRVNGKECPGSVCSDSFLQSYHVPVTVTRVSEQLTLFDMEFLELPNVKVLGCTYGMFKYGQCRSAQYYDTVIQRDDHMCICQNSEMQCDGGTHPGICSDDDPTWWQPILTLSSTSTVSTSTVSTSTVSTSTVSTSTVLTTTPTPYSISFYVNLNETVKAGTENITIHTNMVCSDSACSFHTTVVNSNPEYFGISVDTFENCDESCEGSFTDSEERHAHVYRLGGEMLEVFVLKFHDVVVLNCTEGWLIPGKCIMALNGNDEVCTCRDVASYCDDVKESTSCSTGTPNWWQPDPRFTHSSSTEPSTSVATTTTSSPSNQYTTVKVTLNEELSNTQDHKIVMVTAAMNCSNNICNYGATVDNQNPDYYTVLENGLQFVSPLHGTLQYGDPAVIISVHRLQEHLDFIEFQVTDDGHQLLVMGCQSMQNDGSGLIDTTGNCLHIFKTSYNGGFYYIDDVCLCKGDADNCDDTAAVGKCSSGAVTWWEKDQSTSLATTTVTTTTEPTTTVTTTTTTPTTTTTVTTTTTATTTTTPKPTTTTTYDLLNKFSFEISLAEGRNNKKHEVNISSDMSCTVADCSYSIKVENSAEAWFKVFVANEPCQNKKCSGSFIKSSSVNVTVYRDDQILDLFDFEFTDTPRIVVLGCEDGLSEFGNCIRISEVTKVEGEDYVDEVCSCRSAEVDCKIGRGGVCRKGTQKWWKDVIGSSSTTVVTTDMVTSSSTVTPTTPATMPSLQDLSDGGVGLNNVTQVLNDTNHYSQQGPALNRTQIFDITKILHNSANLPGITKENALQILQNMDHVLNAHQKEIRNGQSKEFRLLSVLLPMVRNTKDKLIQYLGGKNLGFNAKQVNCNTETHTDDGLIDYGPDKGFAVLNNTNKLSATSENSIIVPLGTVCGSQQVSHVFFTIYRHQKLFSGPQKYRSYGGEDTEPTSQSLSKRDKRHVVLSEDDADTISQIPAPSRCTRQVSIPPVPVMSATLMAGDMVVKTFRDLSNASRGKRDLGEEDDSRPGIIAKLQFNTGKIPRPLHGNKIVSWFIPGTQQWSLQEQCKMESDENGIVTASCEHLTDFTVLIDGQIDAEYVCSWPLIIIGYSVNGASIVCLLALILIGSLVYLRYNNLQKILSYIRGQAQTTGDIVSLAYHCIFFMFFILSLFFMDQSSDDIDEPITTTTYCVVIAAMSYFSLISAIMISMLIGIRMVCHFFSPKLRAFFGVMTSPPAALSIGLVIPFTLTMMLAIFDTPFFERNDSFCWVRPDYIAYAVVVPVVLPIINGTICSSFAIYKMFFQAKRGLASKEASHYDAEFWSKILGLIIMQFAMGLPWGIEFIVIGVTGSSAWNYVFVILLGTQGIDLFLIFLYRRQRLVNESRKWSAREEKMERKKYLNTVVVEE</sequence>
<dbReference type="SMART" id="SM00303">
    <property type="entry name" value="GPS"/>
    <property type="match status" value="1"/>
</dbReference>
<keyword evidence="7" id="KW-0732">Signal</keyword>
<feature type="transmembrane region" description="Helical" evidence="6">
    <location>
        <begin position="1770"/>
        <end position="1792"/>
    </location>
</feature>
<feature type="compositionally biased region" description="Low complexity" evidence="5">
    <location>
        <begin position="737"/>
        <end position="757"/>
    </location>
</feature>
<feature type="chain" id="PRO_5003175556" evidence="7">
    <location>
        <begin position="19"/>
        <end position="1824"/>
    </location>
</feature>
<dbReference type="PANTHER" id="PTHR35193:SF7">
    <property type="entry name" value="PERMEABILITY-DETERMINING TRANSCRIPTION FACTOR"/>
    <property type="match status" value="1"/>
</dbReference>
<evidence type="ECO:0000256" key="2">
    <source>
        <dbReference type="ARBA" id="ARBA00022692"/>
    </source>
</evidence>
<feature type="transmembrane region" description="Helical" evidence="6">
    <location>
        <begin position="1610"/>
        <end position="1634"/>
    </location>
</feature>
<dbReference type="EMBL" id="DS268478">
    <property type="protein sequence ID" value="EFP09043.1"/>
    <property type="molecule type" value="Genomic_DNA"/>
</dbReference>
<protein>
    <submittedName>
        <fullName evidence="8">Uncharacterized protein</fullName>
    </submittedName>
</protein>
<name>E3MU48_CAERE</name>
<dbReference type="InParanoid" id="E3MU48"/>
<dbReference type="STRING" id="31234.E3MU48"/>
<feature type="region of interest" description="Disordered" evidence="5">
    <location>
        <begin position="1355"/>
        <end position="1375"/>
    </location>
</feature>
<keyword evidence="9" id="KW-1185">Reference proteome</keyword>
<dbReference type="Proteomes" id="UP000008281">
    <property type="component" value="Unassembled WGS sequence"/>
</dbReference>
<dbReference type="OMA" id="HNSANLP"/>
<dbReference type="FunCoup" id="E3MU48">
    <property type="interactions" value="370"/>
</dbReference>
<dbReference type="HOGENOM" id="CLU_240738_0_0_1"/>
<feature type="signal peptide" evidence="7">
    <location>
        <begin position="1"/>
        <end position="18"/>
    </location>
</feature>
<dbReference type="eggNOG" id="ENOG502TG4R">
    <property type="taxonomic scope" value="Eukaryota"/>
</dbReference>
<keyword evidence="2 6" id="KW-0812">Transmembrane</keyword>
<dbReference type="InterPro" id="IPR000203">
    <property type="entry name" value="GPS"/>
</dbReference>
<keyword evidence="4 6" id="KW-0472">Membrane</keyword>
<evidence type="ECO:0000256" key="1">
    <source>
        <dbReference type="ARBA" id="ARBA00004370"/>
    </source>
</evidence>
<dbReference type="OrthoDB" id="5870749at2759"/>
<feature type="transmembrane region" description="Helical" evidence="6">
    <location>
        <begin position="1738"/>
        <end position="1758"/>
    </location>
</feature>
<dbReference type="Gene3D" id="1.20.1070.10">
    <property type="entry name" value="Rhodopsin 7-helix transmembrane proteins"/>
    <property type="match status" value="1"/>
</dbReference>
<evidence type="ECO:0000256" key="6">
    <source>
        <dbReference type="SAM" id="Phobius"/>
    </source>
</evidence>
<dbReference type="GO" id="GO:0016020">
    <property type="term" value="C:membrane"/>
    <property type="evidence" value="ECO:0007669"/>
    <property type="project" value="UniProtKB-SubCell"/>
</dbReference>
<feature type="transmembrane region" description="Helical" evidence="6">
    <location>
        <begin position="1520"/>
        <end position="1549"/>
    </location>
</feature>
<reference evidence="8" key="1">
    <citation type="submission" date="2007-07" db="EMBL/GenBank/DDBJ databases">
        <title>PCAP assembly of the Caenorhabditis remanei genome.</title>
        <authorList>
            <consortium name="The Caenorhabditis remanei Sequencing Consortium"/>
            <person name="Wilson R.K."/>
        </authorList>
    </citation>
    <scope>NUCLEOTIDE SEQUENCE [LARGE SCALE GENOMIC DNA]</scope>
    <source>
        <strain evidence="8">PB4641</strain>
    </source>
</reference>
<dbReference type="PANTHER" id="PTHR35193">
    <property type="entry name" value="MUCIN 13A, CELL SURFACE-ASSOCIATED-RELATED"/>
    <property type="match status" value="1"/>
</dbReference>
<comment type="subcellular location">
    <subcellularLocation>
        <location evidence="1">Membrane</location>
    </subcellularLocation>
</comment>
<feature type="transmembrane region" description="Helical" evidence="6">
    <location>
        <begin position="1570"/>
        <end position="1590"/>
    </location>
</feature>
<feature type="transmembrane region" description="Helical" evidence="6">
    <location>
        <begin position="1693"/>
        <end position="1717"/>
    </location>
</feature>
<feature type="transmembrane region" description="Helical" evidence="6">
    <location>
        <begin position="1654"/>
        <end position="1673"/>
    </location>
</feature>
<proteinExistence type="predicted"/>
<organism evidence="9">
    <name type="scientific">Caenorhabditis remanei</name>
    <name type="common">Caenorhabditis vulgaris</name>
    <dbReference type="NCBI Taxonomy" id="31234"/>
    <lineage>
        <taxon>Eukaryota</taxon>
        <taxon>Metazoa</taxon>
        <taxon>Ecdysozoa</taxon>
        <taxon>Nematoda</taxon>
        <taxon>Chromadorea</taxon>
        <taxon>Rhabditida</taxon>
        <taxon>Rhabditina</taxon>
        <taxon>Rhabditomorpha</taxon>
        <taxon>Rhabditoidea</taxon>
        <taxon>Rhabditidae</taxon>
        <taxon>Peloderinae</taxon>
        <taxon>Caenorhabditis</taxon>
    </lineage>
</organism>
<evidence type="ECO:0000256" key="7">
    <source>
        <dbReference type="SAM" id="SignalP"/>
    </source>
</evidence>
<feature type="region of interest" description="Disordered" evidence="5">
    <location>
        <begin position="733"/>
        <end position="758"/>
    </location>
</feature>
<evidence type="ECO:0000256" key="5">
    <source>
        <dbReference type="SAM" id="MobiDB-lite"/>
    </source>
</evidence>
<evidence type="ECO:0000313" key="9">
    <source>
        <dbReference type="Proteomes" id="UP000008281"/>
    </source>
</evidence>
<gene>
    <name evidence="8" type="ORF">CRE_22506</name>
</gene>
<keyword evidence="3 6" id="KW-1133">Transmembrane helix</keyword>
<evidence type="ECO:0000313" key="8">
    <source>
        <dbReference type="EMBL" id="EFP09043.1"/>
    </source>
</evidence>